<organism evidence="4 5">
    <name type="scientific">candidate division CSSED10-310 bacterium</name>
    <dbReference type="NCBI Taxonomy" id="2855610"/>
    <lineage>
        <taxon>Bacteria</taxon>
        <taxon>Bacteria division CSSED10-310</taxon>
    </lineage>
</organism>
<dbReference type="Pfam" id="PF13181">
    <property type="entry name" value="TPR_8"/>
    <property type="match status" value="1"/>
</dbReference>
<feature type="transmembrane region" description="Helical" evidence="3">
    <location>
        <begin position="33"/>
        <end position="60"/>
    </location>
</feature>
<evidence type="ECO:0000313" key="5">
    <source>
        <dbReference type="Proteomes" id="UP001594351"/>
    </source>
</evidence>
<dbReference type="SUPFAM" id="SSF48452">
    <property type="entry name" value="TPR-like"/>
    <property type="match status" value="1"/>
</dbReference>
<feature type="transmembrane region" description="Helical" evidence="3">
    <location>
        <begin position="183"/>
        <end position="203"/>
    </location>
</feature>
<dbReference type="Pfam" id="PF01564">
    <property type="entry name" value="Spermine_synth"/>
    <property type="match status" value="1"/>
</dbReference>
<feature type="transmembrane region" description="Helical" evidence="3">
    <location>
        <begin position="352"/>
        <end position="378"/>
    </location>
</feature>
<dbReference type="SUPFAM" id="SSF53335">
    <property type="entry name" value="S-adenosyl-L-methionine-dependent methyltransferases"/>
    <property type="match status" value="1"/>
</dbReference>
<feature type="repeat" description="TPR" evidence="1">
    <location>
        <begin position="819"/>
        <end position="852"/>
    </location>
</feature>
<protein>
    <submittedName>
        <fullName evidence="4">Fused MFS/spermidine synthase</fullName>
    </submittedName>
</protein>
<keyword evidence="3" id="KW-1133">Transmembrane helix</keyword>
<reference evidence="4 5" key="1">
    <citation type="submission" date="2024-09" db="EMBL/GenBank/DDBJ databases">
        <title>Laminarin stimulates single cell rates of sulfate reduction while oxygen inhibits transcriptomic activity in coastal marine sediment.</title>
        <authorList>
            <person name="Lindsay M."/>
            <person name="Orcutt B."/>
            <person name="Emerson D."/>
            <person name="Stepanauskas R."/>
            <person name="D'Angelo T."/>
        </authorList>
    </citation>
    <scope>NUCLEOTIDE SEQUENCE [LARGE SCALE GENOMIC DNA]</scope>
    <source>
        <strain evidence="4">SAG AM-311-K15</strain>
    </source>
</reference>
<keyword evidence="3" id="KW-0812">Transmembrane</keyword>
<proteinExistence type="predicted"/>
<feature type="transmembrane region" description="Helical" evidence="3">
    <location>
        <begin position="418"/>
        <end position="437"/>
    </location>
</feature>
<dbReference type="NCBIfam" id="NF037959">
    <property type="entry name" value="MFS_SpdSyn"/>
    <property type="match status" value="2"/>
</dbReference>
<feature type="transmembrane region" description="Helical" evidence="3">
    <location>
        <begin position="156"/>
        <end position="177"/>
    </location>
</feature>
<dbReference type="Proteomes" id="UP001594351">
    <property type="component" value="Unassembled WGS sequence"/>
</dbReference>
<dbReference type="PANTHER" id="PTHR11558">
    <property type="entry name" value="SPERMIDINE/SPERMINE SYNTHASE"/>
    <property type="match status" value="1"/>
</dbReference>
<feature type="transmembrane region" description="Helical" evidence="3">
    <location>
        <begin position="7"/>
        <end position="27"/>
    </location>
</feature>
<feature type="transmembrane region" description="Helical" evidence="3">
    <location>
        <begin position="242"/>
        <end position="262"/>
    </location>
</feature>
<dbReference type="InterPro" id="IPR001045">
    <property type="entry name" value="Spermi_synthase"/>
</dbReference>
<evidence type="ECO:0000256" key="3">
    <source>
        <dbReference type="SAM" id="Phobius"/>
    </source>
</evidence>
<evidence type="ECO:0000256" key="2">
    <source>
        <dbReference type="SAM" id="MobiDB-lite"/>
    </source>
</evidence>
<evidence type="ECO:0000256" key="1">
    <source>
        <dbReference type="PROSITE-ProRule" id="PRU00339"/>
    </source>
</evidence>
<feature type="transmembrane region" description="Helical" evidence="3">
    <location>
        <begin position="115"/>
        <end position="144"/>
    </location>
</feature>
<feature type="transmembrane region" description="Helical" evidence="3">
    <location>
        <begin position="306"/>
        <end position="332"/>
    </location>
</feature>
<dbReference type="SUPFAM" id="SSF103473">
    <property type="entry name" value="MFS general substrate transporter"/>
    <property type="match status" value="1"/>
</dbReference>
<gene>
    <name evidence="4" type="ORF">ACFL27_13505</name>
</gene>
<keyword evidence="3" id="KW-0472">Membrane</keyword>
<evidence type="ECO:0000313" key="4">
    <source>
        <dbReference type="EMBL" id="MFC1851206.1"/>
    </source>
</evidence>
<feature type="transmembrane region" description="Helical" evidence="3">
    <location>
        <begin position="81"/>
        <end position="103"/>
    </location>
</feature>
<comment type="caution">
    <text evidence="4">The sequence shown here is derived from an EMBL/GenBank/DDBJ whole genome shotgun (WGS) entry which is preliminary data.</text>
</comment>
<dbReference type="SMART" id="SM00028">
    <property type="entry name" value="TPR"/>
    <property type="match status" value="3"/>
</dbReference>
<dbReference type="Pfam" id="PF13432">
    <property type="entry name" value="TPR_16"/>
    <property type="match status" value="1"/>
</dbReference>
<feature type="repeat" description="TPR" evidence="1">
    <location>
        <begin position="928"/>
        <end position="961"/>
    </location>
</feature>
<dbReference type="InterPro" id="IPR011701">
    <property type="entry name" value="MFS"/>
</dbReference>
<dbReference type="Gene3D" id="1.25.40.10">
    <property type="entry name" value="Tetratricopeptide repeat domain"/>
    <property type="match status" value="1"/>
</dbReference>
<sequence length="986" mass="109365">MRDNASRLVPFLFIFSGMSSLILEIVWTKQMILTFGMTAAGVATVLTAFMAGLSLGSYVLGKFGNRFKNPLTVYGKLELIIGVYALLLPWFFDFITQFFIYLVQGEQYSFFVQSIIRFILSFSVLIIPTTLMGGTLPVLSAYYIRSEEKFGKSLGLLYSANTSGAVLGTLISGFLLLEYLGSFKTTIFAACFNFIICGAAYVISYHERVSGARGRLEKTRRVEQGPQSERAHSRSLSPTQKAVLICAFLSGFAALSLEVIWARMLVLSIGSSTYAFTTILVSFLIGIAGGSYVISKWVDRFRQPLLALAGLQIGIGILSLLLLPLFEFLPIILDVLKILHNYEWLPFTLTAFAISFLVLLGPTLFMGATFPLVGRFVAVGNVDQSAGIGLVYSTNTIGSIFGSFTGGFLLIPLVGVKYAVFITVLANFLASFIMILSDKQRSWKSYLLLSGLVIFMAVNFTIVGKWDALLHRGLMGIQGAEIRSTVDQAQKALVEREVQTLYVKEGIQSTVAVIKDLTSDIMALKIDGKTVASSHYQDMRVQKMLGHLPMLLAKKGQKALVVGLGTGMTFGALGLYPQLQTTCIELEAAVIGAAEYFSEYNNAAVSPKPHTKIVIDDGRNYILKLSGTVDIITMDPIHPWVAGAASLFSRDHFMVCLDKLSPGGIMCLWAPLYQLDPVDYKTMVRSFVDVFPHSQIWYTNTDAILIGSNRPIHVDVARIQNILQNEIIRQDLAQVNLDSLESILISYWANRTELLKFVGNVPLNDDDLPILEYNVPRHRFKKTIHTSLYILNQIRSPQYKNIELLTANQIEKLNTLYQSEGLAIKGKILFFAGNHLPAKKYFKQAIDLSPSQSDYKYFLGASCNRLGKDAAAAGKPEAAILDFEEAVSYLPDDLDVHYNLGVAYNNAGRFKKELRENIWLVQHQPLLSAGHLALADTYVRFDMFSEALRHYEKAVYLNPSLKTAELATRMKTLEQRLLKKIGIPGL</sequence>
<dbReference type="PANTHER" id="PTHR11558:SF11">
    <property type="entry name" value="SPERMIDINE SYNTHASE"/>
    <property type="match status" value="1"/>
</dbReference>
<feature type="transmembrane region" description="Helical" evidence="3">
    <location>
        <begin position="274"/>
        <end position="294"/>
    </location>
</feature>
<dbReference type="EMBL" id="JBHPBY010000164">
    <property type="protein sequence ID" value="MFC1851206.1"/>
    <property type="molecule type" value="Genomic_DNA"/>
</dbReference>
<dbReference type="Pfam" id="PF07690">
    <property type="entry name" value="MFS_1"/>
    <property type="match status" value="1"/>
</dbReference>
<feature type="region of interest" description="Disordered" evidence="2">
    <location>
        <begin position="216"/>
        <end position="235"/>
    </location>
</feature>
<dbReference type="InterPro" id="IPR011990">
    <property type="entry name" value="TPR-like_helical_dom_sf"/>
</dbReference>
<dbReference type="InterPro" id="IPR036259">
    <property type="entry name" value="MFS_trans_sf"/>
</dbReference>
<dbReference type="InterPro" id="IPR019734">
    <property type="entry name" value="TPR_rpt"/>
</dbReference>
<feature type="transmembrane region" description="Helical" evidence="3">
    <location>
        <begin position="446"/>
        <end position="466"/>
    </location>
</feature>
<dbReference type="PROSITE" id="PS50005">
    <property type="entry name" value="TPR"/>
    <property type="match status" value="2"/>
</dbReference>
<keyword evidence="5" id="KW-1185">Reference proteome</keyword>
<feature type="transmembrane region" description="Helical" evidence="3">
    <location>
        <begin position="390"/>
        <end position="412"/>
    </location>
</feature>
<keyword evidence="1" id="KW-0802">TPR repeat</keyword>
<dbReference type="CDD" id="cd02440">
    <property type="entry name" value="AdoMet_MTases"/>
    <property type="match status" value="1"/>
</dbReference>
<name>A0ABV6YYQ7_UNCC1</name>
<dbReference type="Gene3D" id="1.20.1250.20">
    <property type="entry name" value="MFS general substrate transporter like domains"/>
    <property type="match status" value="1"/>
</dbReference>
<dbReference type="Gene3D" id="3.40.50.150">
    <property type="entry name" value="Vaccinia Virus protein VP39"/>
    <property type="match status" value="1"/>
</dbReference>
<accession>A0ABV6YYQ7</accession>
<dbReference type="InterPro" id="IPR029063">
    <property type="entry name" value="SAM-dependent_MTases_sf"/>
</dbReference>